<dbReference type="OrthoDB" id="191139at2759"/>
<reference evidence="4 5" key="2">
    <citation type="submission" date="2015-05" db="EMBL/GenBank/DDBJ databases">
        <authorList>
            <person name="Morales-Cruz A."/>
            <person name="Amrine K.C."/>
            <person name="Cantu D."/>
        </authorList>
    </citation>
    <scope>NUCLEOTIDE SEQUENCE [LARGE SCALE GENOMIC DNA]</scope>
    <source>
        <strain evidence="4">UCRPC4</strain>
    </source>
</reference>
<keyword evidence="5" id="KW-1185">Reference proteome</keyword>
<dbReference type="GO" id="GO:0016491">
    <property type="term" value="F:oxidoreductase activity"/>
    <property type="evidence" value="ECO:0007669"/>
    <property type="project" value="UniProtKB-KW"/>
</dbReference>
<evidence type="ECO:0000256" key="2">
    <source>
        <dbReference type="ARBA" id="ARBA00022857"/>
    </source>
</evidence>
<dbReference type="InterPro" id="IPR002347">
    <property type="entry name" value="SDR_fam"/>
</dbReference>
<protein>
    <submittedName>
        <fullName evidence="4">Putative short chain dehydrogenase reductase family oxidoreductase</fullName>
    </submittedName>
</protein>
<evidence type="ECO:0000313" key="4">
    <source>
        <dbReference type="EMBL" id="KKY25276.1"/>
    </source>
</evidence>
<comment type="caution">
    <text evidence="4">The sequence shown here is derived from an EMBL/GenBank/DDBJ whole genome shotgun (WGS) entry which is preliminary data.</text>
</comment>
<name>A0A0G2ESY6_PHACM</name>
<evidence type="ECO:0000313" key="5">
    <source>
        <dbReference type="Proteomes" id="UP000053317"/>
    </source>
</evidence>
<dbReference type="SUPFAM" id="SSF51735">
    <property type="entry name" value="NAD(P)-binding Rossmann-fold domains"/>
    <property type="match status" value="1"/>
</dbReference>
<organism evidence="4 5">
    <name type="scientific">Phaeomoniella chlamydospora</name>
    <name type="common">Phaeoacremonium chlamydosporum</name>
    <dbReference type="NCBI Taxonomy" id="158046"/>
    <lineage>
        <taxon>Eukaryota</taxon>
        <taxon>Fungi</taxon>
        <taxon>Dikarya</taxon>
        <taxon>Ascomycota</taxon>
        <taxon>Pezizomycotina</taxon>
        <taxon>Eurotiomycetes</taxon>
        <taxon>Chaetothyriomycetidae</taxon>
        <taxon>Phaeomoniellales</taxon>
        <taxon>Phaeomoniellaceae</taxon>
        <taxon>Phaeomoniella</taxon>
    </lineage>
</organism>
<dbReference type="Pfam" id="PF00106">
    <property type="entry name" value="adh_short"/>
    <property type="match status" value="1"/>
</dbReference>
<comment type="similarity">
    <text evidence="1">Belongs to the short-chain dehydrogenases/reductases (SDR) family.</text>
</comment>
<dbReference type="Proteomes" id="UP000053317">
    <property type="component" value="Unassembled WGS sequence"/>
</dbReference>
<dbReference type="PANTHER" id="PTHR24320">
    <property type="entry name" value="RETINOL DEHYDROGENASE"/>
    <property type="match status" value="1"/>
</dbReference>
<dbReference type="EMBL" id="LCWF01000045">
    <property type="protein sequence ID" value="KKY25276.1"/>
    <property type="molecule type" value="Genomic_DNA"/>
</dbReference>
<accession>A0A0G2ESY6</accession>
<dbReference type="PANTHER" id="PTHR24320:SF283">
    <property type="entry name" value="RETINOL DEHYDROGENASE 11"/>
    <property type="match status" value="1"/>
</dbReference>
<dbReference type="AlphaFoldDB" id="A0A0G2ESY6"/>
<keyword evidence="3" id="KW-0560">Oxidoreductase</keyword>
<dbReference type="Gene3D" id="3.40.50.720">
    <property type="entry name" value="NAD(P)-binding Rossmann-like Domain"/>
    <property type="match status" value="1"/>
</dbReference>
<dbReference type="InterPro" id="IPR036291">
    <property type="entry name" value="NAD(P)-bd_dom_sf"/>
</dbReference>
<evidence type="ECO:0000256" key="1">
    <source>
        <dbReference type="ARBA" id="ARBA00006484"/>
    </source>
</evidence>
<sequence length="342" mass="37174">MPKRAMTSHPEFDQETAATEVTAAFKGHIKGKNVVVTGVSPKSIGEGTAFAIAAQSPSVLILASRTPSKLDEVATTLRTKYSNVEVKTVLLDLMSQTSIEGAVEDIKNKIDQLHVLINNAGVMLQRRRCSKEGYEGQFAANHLGHFLFTNLLVDRLQAAAAASPPGSLRIVNVTSQGHRLSPIRFHDYNLEGKEIPDEEKCPFPLSGAFGKDIDGYYGFIAYGQSKTANILFSTSLTRYLQHVGIVSYAVHPGSIWTSLSRDLNVEGAEAIGQTSNFWKNFDQGASTTCIAAFDPALNSPTGVFLDNCQFGSAADHALDPVAAEKLWHLSEKLVGQEFRIYQ</sequence>
<gene>
    <name evidence="4" type="ORF">UCRPC4_g01915</name>
</gene>
<reference evidence="4 5" key="1">
    <citation type="submission" date="2015-05" db="EMBL/GenBank/DDBJ databases">
        <title>Distinctive expansion of gene families associated with plant cell wall degradation and secondary metabolism in the genomes of grapevine trunk pathogens.</title>
        <authorList>
            <person name="Lawrence D.P."/>
            <person name="Travadon R."/>
            <person name="Rolshausen P.E."/>
            <person name="Baumgartner K."/>
        </authorList>
    </citation>
    <scope>NUCLEOTIDE SEQUENCE [LARGE SCALE GENOMIC DNA]</scope>
    <source>
        <strain evidence="4">UCRPC4</strain>
    </source>
</reference>
<proteinExistence type="inferred from homology"/>
<evidence type="ECO:0000256" key="3">
    <source>
        <dbReference type="ARBA" id="ARBA00023002"/>
    </source>
</evidence>
<keyword evidence="2" id="KW-0521">NADP</keyword>